<proteinExistence type="predicted"/>
<reference evidence="2 3" key="1">
    <citation type="submission" date="2019-12" db="EMBL/GenBank/DDBJ databases">
        <title>Chromosome-level assembly of the Caenorhabditis remanei genome.</title>
        <authorList>
            <person name="Teterina A.A."/>
            <person name="Willis J.H."/>
            <person name="Phillips P.C."/>
        </authorList>
    </citation>
    <scope>NUCLEOTIDE SEQUENCE [LARGE SCALE GENOMIC DNA]</scope>
    <source>
        <strain evidence="2 3">PX506</strain>
        <tissue evidence="2">Whole organism</tissue>
    </source>
</reference>
<gene>
    <name evidence="2" type="ORF">GCK72_001339</name>
</gene>
<dbReference type="AlphaFoldDB" id="A0A6A5HUT9"/>
<protein>
    <submittedName>
        <fullName evidence="2">Uncharacterized protein</fullName>
    </submittedName>
</protein>
<feature type="region of interest" description="Disordered" evidence="1">
    <location>
        <begin position="8"/>
        <end position="27"/>
    </location>
</feature>
<comment type="caution">
    <text evidence="2">The sequence shown here is derived from an EMBL/GenBank/DDBJ whole genome shotgun (WGS) entry which is preliminary data.</text>
</comment>
<name>A0A6A5HUT9_CAERE</name>
<dbReference type="EMBL" id="WUAV01000001">
    <property type="protein sequence ID" value="KAF1769522.1"/>
    <property type="molecule type" value="Genomic_DNA"/>
</dbReference>
<dbReference type="Proteomes" id="UP000483820">
    <property type="component" value="Chromosome I"/>
</dbReference>
<dbReference type="GeneID" id="9801714"/>
<evidence type="ECO:0000313" key="2">
    <source>
        <dbReference type="EMBL" id="KAF1769522.1"/>
    </source>
</evidence>
<evidence type="ECO:0000256" key="1">
    <source>
        <dbReference type="SAM" id="MobiDB-lite"/>
    </source>
</evidence>
<accession>A0A6A5HUT9</accession>
<dbReference type="KEGG" id="crq:GCK72_001339"/>
<organism evidence="2 3">
    <name type="scientific">Caenorhabditis remanei</name>
    <name type="common">Caenorhabditis vulgaris</name>
    <dbReference type="NCBI Taxonomy" id="31234"/>
    <lineage>
        <taxon>Eukaryota</taxon>
        <taxon>Metazoa</taxon>
        <taxon>Ecdysozoa</taxon>
        <taxon>Nematoda</taxon>
        <taxon>Chromadorea</taxon>
        <taxon>Rhabditida</taxon>
        <taxon>Rhabditina</taxon>
        <taxon>Rhabditomorpha</taxon>
        <taxon>Rhabditoidea</taxon>
        <taxon>Rhabditidae</taxon>
        <taxon>Peloderinae</taxon>
        <taxon>Caenorhabditis</taxon>
    </lineage>
</organism>
<sequence length="146" mass="16971">MCKYVKLFSGTTRAPKQGHRPRTTSGSVLKPREELLRDSIRCQVSYEPYVLMSKEETWEEAIRLATSLEKKPDVVRKAIYNRRHFINRKIEDGLVKFQVLDPRSPIINDIAEKAQTITINVVHFLETHYKKICAQINAKMEIQQTA</sequence>
<evidence type="ECO:0000313" key="3">
    <source>
        <dbReference type="Proteomes" id="UP000483820"/>
    </source>
</evidence>
<dbReference type="RefSeq" id="XP_003111251.2">
    <property type="nucleotide sequence ID" value="XM_003111203.2"/>
</dbReference>
<dbReference type="CTD" id="9801714"/>